<organism evidence="3 4">
    <name type="scientific">Natronorubrum daqingense</name>
    <dbReference type="NCBI Taxonomy" id="588898"/>
    <lineage>
        <taxon>Archaea</taxon>
        <taxon>Methanobacteriati</taxon>
        <taxon>Methanobacteriota</taxon>
        <taxon>Stenosarchaea group</taxon>
        <taxon>Halobacteria</taxon>
        <taxon>Halobacteriales</taxon>
        <taxon>Natrialbaceae</taxon>
        <taxon>Natronorubrum</taxon>
    </lineage>
</organism>
<dbReference type="AlphaFoldDB" id="A0A1N7G091"/>
<dbReference type="EMBL" id="CP019329">
    <property type="protein sequence ID" value="APX98605.1"/>
    <property type="molecule type" value="Genomic_DNA"/>
</dbReference>
<dbReference type="Proteomes" id="UP000185687">
    <property type="component" value="Unassembled WGS sequence"/>
</dbReference>
<keyword evidence="2" id="KW-0614">Plasmid</keyword>
<protein>
    <submittedName>
        <fullName evidence="3">Uncharacterized protein</fullName>
    </submittedName>
</protein>
<dbReference type="SUPFAM" id="SSF63825">
    <property type="entry name" value="YWTD domain"/>
    <property type="match status" value="1"/>
</dbReference>
<evidence type="ECO:0000313" key="5">
    <source>
        <dbReference type="Proteomes" id="UP000187321"/>
    </source>
</evidence>
<feature type="region of interest" description="Disordered" evidence="1">
    <location>
        <begin position="35"/>
        <end position="86"/>
    </location>
</feature>
<accession>A0A1N7G091</accession>
<reference evidence="3 4" key="2">
    <citation type="submission" date="2017-01" db="EMBL/GenBank/DDBJ databases">
        <authorList>
            <person name="Mah S.A."/>
            <person name="Swanson W.J."/>
            <person name="Moy G.W."/>
            <person name="Vacquier V.D."/>
        </authorList>
    </citation>
    <scope>NUCLEOTIDE SEQUENCE [LARGE SCALE GENOMIC DNA]</scope>
    <source>
        <strain evidence="3 4">CGMCC 1.8909</strain>
    </source>
</reference>
<geneLocation type="plasmid" evidence="2">
    <name>unnamed2</name>
</geneLocation>
<feature type="compositionally biased region" description="Acidic residues" evidence="1">
    <location>
        <begin position="63"/>
        <end position="84"/>
    </location>
</feature>
<dbReference type="EMBL" id="FTNP01000008">
    <property type="protein sequence ID" value="SIS06022.1"/>
    <property type="molecule type" value="Genomic_DNA"/>
</dbReference>
<evidence type="ECO:0000313" key="4">
    <source>
        <dbReference type="Proteomes" id="UP000185687"/>
    </source>
</evidence>
<evidence type="ECO:0000256" key="1">
    <source>
        <dbReference type="SAM" id="MobiDB-lite"/>
    </source>
</evidence>
<feature type="compositionally biased region" description="Low complexity" evidence="1">
    <location>
        <begin position="41"/>
        <end position="55"/>
    </location>
</feature>
<sequence length="1108" mass="121208">MFMPPQRRAQSRAVALALMLVVSLFALAVVPTGLATQGPASSTDTDTDTTLSESSVSPTLTSDTEDFDGDGEPVDLEPDPDEDGEYFHYDAEQVGDYYYLVGDQHDQVYVYDENFDLLDSHDIESDPGGITQFDGQWVISSWDSNELNLYDTDDETFDDPETIDLEESDIGDSPTEPWNIDADGDRLYVTNEDEIVAFDADYEVIDRIQTDLETAKGLHAIDDRLFLTDSDTDPTVYEYDLEGDEQATYDAPPDYGDEYEQSTKGLMLLDGDWYVHPSDLETTLYQFPATVEESDGQTLSGTVENQRGEAVANATVTANGISEAGLPDLDPADLEAEADDLLGELNDPLPDAFDEEFDFEAHQETDTPYALVHENSDWGVGTNTIIESSIEDPRVSVPENEETVISIWNPDDDGGLIENQVDQSFYGATTDGEVVIEQLSPTGEVTDTRTLETEPIAETTGANPLSTTEHHGIRTALPPGVYRAYPESNEAGGYPFTVGSPDQIASGFEDDLRDEANELTDRATQIDELAANDTLVRETTQTDSNGEFELEVDDGVTTATVQPLGTPGDSLAGLEELDDPTIGDLQGLDHDGSFYLPEPDTDTHAPPTDDIELTVHQTPSLPFEELTAYDELHDELESALLEEDLSELEGWDEHLEDIDDDRRDELEAAFGDLFEDDDDDDLSDDADLGEIHDRLHDIEETVDIVSDSVEDDLDVDDGPISDDEFDVSWAVPDDITEDDATIVAHTADGETKPVDDEHWSLETNGFFDDPTVTLGDNPLESDVAVADYEIHIADGNEYGSDSTTAPNPAFDGDIPALESLLFSSLNPESGERVSIDVTPQDDATLEVIDADALGPDGEEITANVTDSERATFDATGDGVHHVQLTLESASGHEFVVTERVRSSDRAHPDHAVVRGGTSAIGEYAVSDDTLTDARLESDGETIDVEAVLEADDNLGEIHLQPDPVLEGSDHEIDLSLLEGPDEVPVSSNIAVTTHLENYDPDDAVHWRDSDSITVDGDTRFGEVLTQTNDETGHDTHLLMTYTDENGELDSLEVRENADWSDRAWHRLDRWLPSISMPSLPFFATAGEAIDQLPRPEGWGLSVNSRSGL</sequence>
<reference evidence="2 5" key="1">
    <citation type="submission" date="2017-01" db="EMBL/GenBank/DDBJ databases">
        <title>Complete genome sequence of Haloterrigena daqingensis type strain (JX313T).</title>
        <authorList>
            <person name="Shuang W."/>
        </authorList>
    </citation>
    <scope>NUCLEOTIDE SEQUENCE [LARGE SCALE GENOMIC DNA]</scope>
    <source>
        <strain evidence="5">JX313</strain>
        <strain evidence="2">JX313T</strain>
        <plasmid evidence="5">Plasmid unnamed2</plasmid>
        <plasmid evidence="2">unnamed2</plasmid>
    </source>
</reference>
<gene>
    <name evidence="2" type="ORF">BB347_18075</name>
    <name evidence="3" type="ORF">SAMN05421809_3630</name>
</gene>
<name>A0A1N7G091_9EURY</name>
<dbReference type="KEGG" id="hda:BB347_18075"/>
<proteinExistence type="predicted"/>
<keyword evidence="4" id="KW-1185">Reference proteome</keyword>
<dbReference type="Proteomes" id="UP000187321">
    <property type="component" value="Plasmid unnamed2"/>
</dbReference>
<evidence type="ECO:0000313" key="2">
    <source>
        <dbReference type="EMBL" id="APX98605.1"/>
    </source>
</evidence>
<evidence type="ECO:0000313" key="3">
    <source>
        <dbReference type="EMBL" id="SIS06022.1"/>
    </source>
</evidence>